<dbReference type="PROSITE" id="PS51084">
    <property type="entry name" value="HIT_2"/>
    <property type="match status" value="1"/>
</dbReference>
<dbReference type="CDD" id="cd01275">
    <property type="entry name" value="FHIT"/>
    <property type="match status" value="1"/>
</dbReference>
<feature type="binding site" evidence="5">
    <location>
        <position position="106"/>
    </location>
    <ligand>
        <name>substrate</name>
    </ligand>
</feature>
<dbReference type="InterPro" id="IPR011146">
    <property type="entry name" value="HIT-like"/>
</dbReference>
<evidence type="ECO:0000259" key="9">
    <source>
        <dbReference type="PROSITE" id="PS51084"/>
    </source>
</evidence>
<dbReference type="PRINTS" id="PR00332">
    <property type="entry name" value="HISTRIAD"/>
</dbReference>
<feature type="binding site" evidence="5">
    <location>
        <position position="35"/>
    </location>
    <ligand>
        <name>substrate</name>
    </ligand>
</feature>
<organism evidence="10 11">
    <name type="scientific">Leucosporidium creatinivorum</name>
    <dbReference type="NCBI Taxonomy" id="106004"/>
    <lineage>
        <taxon>Eukaryota</taxon>
        <taxon>Fungi</taxon>
        <taxon>Dikarya</taxon>
        <taxon>Basidiomycota</taxon>
        <taxon>Pucciniomycotina</taxon>
        <taxon>Microbotryomycetes</taxon>
        <taxon>Leucosporidiales</taxon>
        <taxon>Leucosporidium</taxon>
    </lineage>
</organism>
<dbReference type="FunCoup" id="A0A1Y2G3N8">
    <property type="interactions" value="73"/>
</dbReference>
<dbReference type="PANTHER" id="PTHR46243:SF1">
    <property type="entry name" value="BIS(5'-ADENOSYL)-TRIPHOSPHATASE"/>
    <property type="match status" value="1"/>
</dbReference>
<dbReference type="InterPro" id="IPR051884">
    <property type="entry name" value="Bis(5'-adenosyl)-TPase_reg"/>
</dbReference>
<dbReference type="PANTHER" id="PTHR46243">
    <property type="entry name" value="BIS(5'-ADENOSYL)-TRIPHOSPHATASE"/>
    <property type="match status" value="1"/>
</dbReference>
<feature type="site" description="Important for induction of apoptosis" evidence="6">
    <location>
        <position position="122"/>
    </location>
</feature>
<dbReference type="PROSITE" id="PS00892">
    <property type="entry name" value="HIT_1"/>
    <property type="match status" value="1"/>
</dbReference>
<dbReference type="STRING" id="106004.A0A1Y2G3N8"/>
<evidence type="ECO:0000313" key="10">
    <source>
        <dbReference type="EMBL" id="ORY90632.1"/>
    </source>
</evidence>
<feature type="short sequence motif" description="Histidine triad motif" evidence="4 7">
    <location>
        <begin position="102"/>
        <end position="106"/>
    </location>
</feature>
<feature type="active site" description="Tele-AMP-histidine intermediate" evidence="3">
    <location>
        <position position="104"/>
    </location>
</feature>
<dbReference type="SUPFAM" id="SSF54197">
    <property type="entry name" value="HIT-like"/>
    <property type="match status" value="1"/>
</dbReference>
<dbReference type="Proteomes" id="UP000193467">
    <property type="component" value="Unassembled WGS sequence"/>
</dbReference>
<keyword evidence="1" id="KW-0547">Nucleotide-binding</keyword>
<evidence type="ECO:0000256" key="5">
    <source>
        <dbReference type="PIRSR" id="PIRSR639383-2"/>
    </source>
</evidence>
<feature type="binding site" evidence="5">
    <location>
        <begin position="97"/>
        <end position="100"/>
    </location>
    <ligand>
        <name>substrate</name>
    </ligand>
</feature>
<proteinExistence type="predicted"/>
<evidence type="ECO:0000313" key="11">
    <source>
        <dbReference type="Proteomes" id="UP000193467"/>
    </source>
</evidence>
<sequence length="189" mass="21267">MSAVASAAASSWRFASFTIKNQVFYQSPLSLGLVNLKPLVPGHVLIIPKRVVPRFGDLTPEEVGDLFASTQQVSKVIEKEYKAQSLNLAIQDGPAAGQSVPHVHLHLIPRTLGDYEPMDEVYNALDSTDLTSDYTAYRNRETRAARKEREKQVFGVDNEERMARSSEEMEEEARRLSLLFPEERRGAFE</sequence>
<feature type="domain" description="HIT" evidence="9">
    <location>
        <begin position="10"/>
        <end position="117"/>
    </location>
</feature>
<dbReference type="EMBL" id="MCGR01000003">
    <property type="protein sequence ID" value="ORY90632.1"/>
    <property type="molecule type" value="Genomic_DNA"/>
</dbReference>
<comment type="caution">
    <text evidence="10">The sequence shown here is derived from an EMBL/GenBank/DDBJ whole genome shotgun (WGS) entry which is preliminary data.</text>
</comment>
<reference evidence="10 11" key="1">
    <citation type="submission" date="2016-07" db="EMBL/GenBank/DDBJ databases">
        <title>Pervasive Adenine N6-methylation of Active Genes in Fungi.</title>
        <authorList>
            <consortium name="DOE Joint Genome Institute"/>
            <person name="Mondo S.J."/>
            <person name="Dannebaum R.O."/>
            <person name="Kuo R.C."/>
            <person name="Labutti K."/>
            <person name="Haridas S."/>
            <person name="Kuo A."/>
            <person name="Salamov A."/>
            <person name="Ahrendt S.R."/>
            <person name="Lipzen A."/>
            <person name="Sullivan W."/>
            <person name="Andreopoulos W.B."/>
            <person name="Clum A."/>
            <person name="Lindquist E."/>
            <person name="Daum C."/>
            <person name="Ramamoorthy G.K."/>
            <person name="Gryganskyi A."/>
            <person name="Culley D."/>
            <person name="Magnuson J.K."/>
            <person name="James T.Y."/>
            <person name="O'Malley M.A."/>
            <person name="Stajich J.E."/>
            <person name="Spatafora J.W."/>
            <person name="Visel A."/>
            <person name="Grigoriev I.V."/>
        </authorList>
    </citation>
    <scope>NUCLEOTIDE SEQUENCE [LARGE SCALE GENOMIC DNA]</scope>
    <source>
        <strain evidence="10 11">62-1032</strain>
    </source>
</reference>
<feature type="binding site" evidence="5">
    <location>
        <position position="91"/>
    </location>
    <ligand>
        <name>substrate</name>
    </ligand>
</feature>
<evidence type="ECO:0000256" key="8">
    <source>
        <dbReference type="SAM" id="MobiDB-lite"/>
    </source>
</evidence>
<evidence type="ECO:0000256" key="4">
    <source>
        <dbReference type="PIRSR" id="PIRSR601310-3"/>
    </source>
</evidence>
<dbReference type="InterPro" id="IPR019808">
    <property type="entry name" value="Histidine_triad_CS"/>
</dbReference>
<evidence type="ECO:0000256" key="2">
    <source>
        <dbReference type="ARBA" id="ARBA00022801"/>
    </source>
</evidence>
<dbReference type="GO" id="GO:0016787">
    <property type="term" value="F:hydrolase activity"/>
    <property type="evidence" value="ECO:0007669"/>
    <property type="project" value="UniProtKB-KW"/>
</dbReference>
<evidence type="ECO:0000256" key="1">
    <source>
        <dbReference type="ARBA" id="ARBA00022741"/>
    </source>
</evidence>
<dbReference type="FunFam" id="3.30.428.10:FF:000011">
    <property type="entry name" value="Fragile histidine triad"/>
    <property type="match status" value="1"/>
</dbReference>
<dbReference type="Pfam" id="PF01230">
    <property type="entry name" value="HIT"/>
    <property type="match status" value="1"/>
</dbReference>
<dbReference type="AlphaFoldDB" id="A0A1Y2G3N8"/>
<dbReference type="InterPro" id="IPR036265">
    <property type="entry name" value="HIT-like_sf"/>
</dbReference>
<protein>
    <submittedName>
        <fullName evidence="10">HIT-like domain-containing protein</fullName>
    </submittedName>
</protein>
<dbReference type="InterPro" id="IPR039383">
    <property type="entry name" value="FHIT"/>
</dbReference>
<evidence type="ECO:0000256" key="6">
    <source>
        <dbReference type="PIRSR" id="PIRSR639383-3"/>
    </source>
</evidence>
<name>A0A1Y2G3N8_9BASI</name>
<evidence type="ECO:0000256" key="3">
    <source>
        <dbReference type="PIRSR" id="PIRSR601310-1"/>
    </source>
</evidence>
<dbReference type="Gene3D" id="3.30.428.10">
    <property type="entry name" value="HIT-like"/>
    <property type="match status" value="1"/>
</dbReference>
<dbReference type="InterPro" id="IPR001310">
    <property type="entry name" value="Histidine_triad_HIT"/>
</dbReference>
<dbReference type="OrthoDB" id="680339at2759"/>
<gene>
    <name evidence="10" type="ORF">BCR35DRAFT_286799</name>
</gene>
<accession>A0A1Y2G3N8</accession>
<dbReference type="InParanoid" id="A0A1Y2G3N8"/>
<dbReference type="GO" id="GO:0000166">
    <property type="term" value="F:nucleotide binding"/>
    <property type="evidence" value="ECO:0007669"/>
    <property type="project" value="UniProtKB-KW"/>
</dbReference>
<evidence type="ECO:0000256" key="7">
    <source>
        <dbReference type="PROSITE-ProRule" id="PRU00464"/>
    </source>
</evidence>
<feature type="region of interest" description="Disordered" evidence="8">
    <location>
        <begin position="156"/>
        <end position="189"/>
    </location>
</feature>
<keyword evidence="11" id="KW-1185">Reference proteome</keyword>
<keyword evidence="2" id="KW-0378">Hydrolase</keyword>